<protein>
    <submittedName>
        <fullName evidence="1">Uncharacterized protein</fullName>
    </submittedName>
</protein>
<dbReference type="RefSeq" id="WP_161839272.1">
    <property type="nucleotide sequence ID" value="NZ_CP048000.1"/>
</dbReference>
<organism evidence="1 2">
    <name type="scientific">Anaerocolumna sedimenticola</name>
    <dbReference type="NCBI Taxonomy" id="2696063"/>
    <lineage>
        <taxon>Bacteria</taxon>
        <taxon>Bacillati</taxon>
        <taxon>Bacillota</taxon>
        <taxon>Clostridia</taxon>
        <taxon>Lachnospirales</taxon>
        <taxon>Lachnospiraceae</taxon>
        <taxon>Anaerocolumna</taxon>
    </lineage>
</organism>
<dbReference type="Proteomes" id="UP000464314">
    <property type="component" value="Chromosome"/>
</dbReference>
<reference evidence="1 2" key="1">
    <citation type="submission" date="2020-01" db="EMBL/GenBank/DDBJ databases">
        <title>Genome analysis of Anaerocolumna sp. CBA3638.</title>
        <authorList>
            <person name="Kim J."/>
            <person name="Roh S.W."/>
        </authorList>
    </citation>
    <scope>NUCLEOTIDE SEQUENCE [LARGE SCALE GENOMIC DNA]</scope>
    <source>
        <strain evidence="1 2">CBA3638</strain>
    </source>
</reference>
<dbReference type="KEGG" id="anr:Ana3638_18030"/>
<evidence type="ECO:0000313" key="2">
    <source>
        <dbReference type="Proteomes" id="UP000464314"/>
    </source>
</evidence>
<name>A0A6P1TSM0_9FIRM</name>
<proteinExistence type="predicted"/>
<keyword evidence="2" id="KW-1185">Reference proteome</keyword>
<dbReference type="AlphaFoldDB" id="A0A6P1TSM0"/>
<gene>
    <name evidence="1" type="ORF">Ana3638_18030</name>
</gene>
<dbReference type="EMBL" id="CP048000">
    <property type="protein sequence ID" value="QHQ62448.1"/>
    <property type="molecule type" value="Genomic_DNA"/>
</dbReference>
<evidence type="ECO:0000313" key="1">
    <source>
        <dbReference type="EMBL" id="QHQ62448.1"/>
    </source>
</evidence>
<accession>A0A6P1TSM0</accession>
<sequence length="113" mass="13236">MGNEIGTVGDTYSYPDSFNIIGIRDGVVVKIRGRIIEDILALQDYTYDNLPLINARGFGIRVSTKEEFEQLMEERNRKLNITTDVEFSNQWFSLDQYKHIKFNEDVYTIEYNI</sequence>